<organism evidence="1 2">
    <name type="scientific">Xylanibacillus composti</name>
    <dbReference type="NCBI Taxonomy" id="1572762"/>
    <lineage>
        <taxon>Bacteria</taxon>
        <taxon>Bacillati</taxon>
        <taxon>Bacillota</taxon>
        <taxon>Bacilli</taxon>
        <taxon>Bacillales</taxon>
        <taxon>Paenibacillaceae</taxon>
        <taxon>Xylanibacillus</taxon>
    </lineage>
</organism>
<keyword evidence="2" id="KW-1185">Reference proteome</keyword>
<reference evidence="1" key="1">
    <citation type="submission" date="2021-04" db="EMBL/GenBank/DDBJ databases">
        <title>Draft genome sequence of Xylanibacillus composti strain K13.</title>
        <authorList>
            <person name="Uke A."/>
            <person name="Chhe C."/>
            <person name="Baramee S."/>
            <person name="Kosugi A."/>
        </authorList>
    </citation>
    <scope>NUCLEOTIDE SEQUENCE</scope>
    <source>
        <strain evidence="1">K13</strain>
    </source>
</reference>
<accession>A0A8J4H1W7</accession>
<dbReference type="RefSeq" id="WP_315910978.1">
    <property type="nucleotide sequence ID" value="NZ_QQSZ01000008.1"/>
</dbReference>
<dbReference type="AlphaFoldDB" id="A0A8J4H1W7"/>
<gene>
    <name evidence="1" type="ORF">XYCOK13_08740</name>
</gene>
<protein>
    <submittedName>
        <fullName evidence="1">Uncharacterized protein</fullName>
    </submittedName>
</protein>
<evidence type="ECO:0000313" key="1">
    <source>
        <dbReference type="EMBL" id="GIQ68050.1"/>
    </source>
</evidence>
<sequence length="99" mass="11522">MLLILLIPIISLNYYSTRKSVDVIEKELIHASLNKMELFTVQLDSSIEKFELVSTRLLMDTNVLEYNYNVSLSDYTMLKTRSLIQEKLFIASTSGNWRN</sequence>
<name>A0A8J4H1W7_9BACL</name>
<evidence type="ECO:0000313" key="2">
    <source>
        <dbReference type="Proteomes" id="UP000677918"/>
    </source>
</evidence>
<comment type="caution">
    <text evidence="1">The sequence shown here is derived from an EMBL/GenBank/DDBJ whole genome shotgun (WGS) entry which is preliminary data.</text>
</comment>
<dbReference type="EMBL" id="BOVK01000012">
    <property type="protein sequence ID" value="GIQ68050.1"/>
    <property type="molecule type" value="Genomic_DNA"/>
</dbReference>
<dbReference type="Proteomes" id="UP000677918">
    <property type="component" value="Unassembled WGS sequence"/>
</dbReference>
<proteinExistence type="predicted"/>